<dbReference type="AlphaFoldDB" id="A0A9Q1KQD3"/>
<reference evidence="1" key="1">
    <citation type="submission" date="2022-04" db="EMBL/GenBank/DDBJ databases">
        <title>Carnegiea gigantea Genome sequencing and assembly v2.</title>
        <authorList>
            <person name="Copetti D."/>
            <person name="Sanderson M.J."/>
            <person name="Burquez A."/>
            <person name="Wojciechowski M.F."/>
        </authorList>
    </citation>
    <scope>NUCLEOTIDE SEQUENCE</scope>
    <source>
        <strain evidence="1">SGP5-SGP5p</strain>
        <tissue evidence="1">Aerial part</tissue>
    </source>
</reference>
<evidence type="ECO:0000313" key="2">
    <source>
        <dbReference type="Proteomes" id="UP001153076"/>
    </source>
</evidence>
<keyword evidence="2" id="KW-1185">Reference proteome</keyword>
<comment type="caution">
    <text evidence="1">The sequence shown here is derived from an EMBL/GenBank/DDBJ whole genome shotgun (WGS) entry which is preliminary data.</text>
</comment>
<dbReference type="Proteomes" id="UP001153076">
    <property type="component" value="Unassembled WGS sequence"/>
</dbReference>
<organism evidence="1 2">
    <name type="scientific">Carnegiea gigantea</name>
    <dbReference type="NCBI Taxonomy" id="171969"/>
    <lineage>
        <taxon>Eukaryota</taxon>
        <taxon>Viridiplantae</taxon>
        <taxon>Streptophyta</taxon>
        <taxon>Embryophyta</taxon>
        <taxon>Tracheophyta</taxon>
        <taxon>Spermatophyta</taxon>
        <taxon>Magnoliopsida</taxon>
        <taxon>eudicotyledons</taxon>
        <taxon>Gunneridae</taxon>
        <taxon>Pentapetalae</taxon>
        <taxon>Caryophyllales</taxon>
        <taxon>Cactineae</taxon>
        <taxon>Cactaceae</taxon>
        <taxon>Cactoideae</taxon>
        <taxon>Echinocereeae</taxon>
        <taxon>Carnegiea</taxon>
    </lineage>
</organism>
<sequence length="169" mass="19004">MFLKDKEAGGREKKIREKPVKRFPVTRFNPPMLKLFACVYYTLYKSGEGLRPVILAKVVLKVLVVALSSEVGSPKGFWLVSIIPVGNVSPTNCAVHKTKVIFPLRLLLNGCYETLPVVKTVLISLHGFTRRLLHCVHQLEGPTSTGGDKRTDVMPRLRHNLHKRQPILV</sequence>
<gene>
    <name evidence="1" type="ORF">Cgig2_006601</name>
</gene>
<accession>A0A9Q1KQD3</accession>
<dbReference type="EMBL" id="JAKOGI010000044">
    <property type="protein sequence ID" value="KAJ8446973.1"/>
    <property type="molecule type" value="Genomic_DNA"/>
</dbReference>
<proteinExistence type="predicted"/>
<evidence type="ECO:0000313" key="1">
    <source>
        <dbReference type="EMBL" id="KAJ8446973.1"/>
    </source>
</evidence>
<protein>
    <submittedName>
        <fullName evidence="1">Uncharacterized protein</fullName>
    </submittedName>
</protein>
<name>A0A9Q1KQD3_9CARY</name>